<comment type="caution">
    <text evidence="6">The sequence shown here is derived from an EMBL/GenBank/DDBJ whole genome shotgun (WGS) entry which is preliminary data.</text>
</comment>
<name>A0A2D0NBR8_FLAN2</name>
<dbReference type="InterPro" id="IPR014327">
    <property type="entry name" value="RNA_pol_sigma70_bacteroid"/>
</dbReference>
<dbReference type="Gene3D" id="1.10.10.10">
    <property type="entry name" value="Winged helix-like DNA-binding domain superfamily/Winged helix DNA-binding domain"/>
    <property type="match status" value="1"/>
</dbReference>
<dbReference type="GO" id="GO:0003677">
    <property type="term" value="F:DNA binding"/>
    <property type="evidence" value="ECO:0007669"/>
    <property type="project" value="InterPro"/>
</dbReference>
<dbReference type="SUPFAM" id="SSF88946">
    <property type="entry name" value="Sigma2 domain of RNA polymerase sigma factors"/>
    <property type="match status" value="1"/>
</dbReference>
<dbReference type="InterPro" id="IPR039425">
    <property type="entry name" value="RNA_pol_sigma-70-like"/>
</dbReference>
<keyword evidence="4" id="KW-0804">Transcription</keyword>
<dbReference type="InterPro" id="IPR007627">
    <property type="entry name" value="RNA_pol_sigma70_r2"/>
</dbReference>
<feature type="domain" description="HTH luxR-type" evidence="5">
    <location>
        <begin position="130"/>
        <end position="193"/>
    </location>
</feature>
<keyword evidence="7" id="KW-1185">Reference proteome</keyword>
<dbReference type="EMBL" id="PDUD01000019">
    <property type="protein sequence ID" value="PHN05935.1"/>
    <property type="molecule type" value="Genomic_DNA"/>
</dbReference>
<dbReference type="Proteomes" id="UP000223913">
    <property type="component" value="Unassembled WGS sequence"/>
</dbReference>
<dbReference type="NCBIfam" id="TIGR02985">
    <property type="entry name" value="Sig70_bacteroi1"/>
    <property type="match status" value="1"/>
</dbReference>
<dbReference type="GO" id="GO:0016987">
    <property type="term" value="F:sigma factor activity"/>
    <property type="evidence" value="ECO:0007669"/>
    <property type="project" value="UniProtKB-KW"/>
</dbReference>
<dbReference type="CDD" id="cd06171">
    <property type="entry name" value="Sigma70_r4"/>
    <property type="match status" value="1"/>
</dbReference>
<keyword evidence="3" id="KW-0731">Sigma factor</keyword>
<dbReference type="PANTHER" id="PTHR43133">
    <property type="entry name" value="RNA POLYMERASE ECF-TYPE SIGMA FACTO"/>
    <property type="match status" value="1"/>
</dbReference>
<reference evidence="6 7" key="1">
    <citation type="submission" date="2017-10" db="EMBL/GenBank/DDBJ databases">
        <title>The draft genome sequence of Lewinella nigricans NBRC 102662.</title>
        <authorList>
            <person name="Wang K."/>
        </authorList>
    </citation>
    <scope>NUCLEOTIDE SEQUENCE [LARGE SCALE GENOMIC DNA]</scope>
    <source>
        <strain evidence="6 7">NBRC 102662</strain>
    </source>
</reference>
<dbReference type="SUPFAM" id="SSF88659">
    <property type="entry name" value="Sigma3 and sigma4 domains of RNA polymerase sigma factors"/>
    <property type="match status" value="1"/>
</dbReference>
<dbReference type="AlphaFoldDB" id="A0A2D0NBR8"/>
<dbReference type="InterPro" id="IPR013249">
    <property type="entry name" value="RNA_pol_sigma70_r4_t2"/>
</dbReference>
<evidence type="ECO:0000256" key="3">
    <source>
        <dbReference type="ARBA" id="ARBA00023082"/>
    </source>
</evidence>
<evidence type="ECO:0000256" key="1">
    <source>
        <dbReference type="ARBA" id="ARBA00010641"/>
    </source>
</evidence>
<organism evidence="6 7">
    <name type="scientific">Flavilitoribacter nigricans (strain ATCC 23147 / DSM 23189 / NBRC 102662 / NCIMB 1420 / SS-2)</name>
    <name type="common">Lewinella nigricans</name>
    <dbReference type="NCBI Taxonomy" id="1122177"/>
    <lineage>
        <taxon>Bacteria</taxon>
        <taxon>Pseudomonadati</taxon>
        <taxon>Bacteroidota</taxon>
        <taxon>Saprospiria</taxon>
        <taxon>Saprospirales</taxon>
        <taxon>Lewinellaceae</taxon>
        <taxon>Flavilitoribacter</taxon>
    </lineage>
</organism>
<dbReference type="Pfam" id="PF04542">
    <property type="entry name" value="Sigma70_r2"/>
    <property type="match status" value="1"/>
</dbReference>
<proteinExistence type="inferred from homology"/>
<protein>
    <recommendedName>
        <fullName evidence="5">HTH luxR-type domain-containing protein</fullName>
    </recommendedName>
</protein>
<gene>
    <name evidence="6" type="ORF">CRP01_13225</name>
</gene>
<dbReference type="InterPro" id="IPR036388">
    <property type="entry name" value="WH-like_DNA-bd_sf"/>
</dbReference>
<dbReference type="RefSeq" id="WP_099150528.1">
    <property type="nucleotide sequence ID" value="NZ_PDUD01000019.1"/>
</dbReference>
<accession>A0A2D0NBR8</accession>
<dbReference type="InterPro" id="IPR013324">
    <property type="entry name" value="RNA_pol_sigma_r3/r4-like"/>
</dbReference>
<dbReference type="InterPro" id="IPR000792">
    <property type="entry name" value="Tscrpt_reg_LuxR_C"/>
</dbReference>
<dbReference type="Pfam" id="PF08281">
    <property type="entry name" value="Sigma70_r4_2"/>
    <property type="match status" value="1"/>
</dbReference>
<comment type="similarity">
    <text evidence="1">Belongs to the sigma-70 factor family. ECF subfamily.</text>
</comment>
<dbReference type="SMART" id="SM00421">
    <property type="entry name" value="HTH_LUXR"/>
    <property type="match status" value="1"/>
</dbReference>
<sequence>MDQTEAKRRAIISRLKNSDISAFDDIYRAYASRLFGFALNLVKSQKDAEGIVQEVFLKLWKNREKIDLHTSFDSYLFTITYNTVVSLLRKRSSEKKYIDYVQSIQIPRVADSSVDELEWRELQDQVNSIVDQLPARQQEVFRLSREEGMTHAEIAEALNISINTVENHMGRALKFIRSRLTDHHSLKVLLFISLFF</sequence>
<dbReference type="Gene3D" id="1.10.1740.10">
    <property type="match status" value="1"/>
</dbReference>
<evidence type="ECO:0000256" key="4">
    <source>
        <dbReference type="ARBA" id="ARBA00023163"/>
    </source>
</evidence>
<evidence type="ECO:0000313" key="6">
    <source>
        <dbReference type="EMBL" id="PHN05935.1"/>
    </source>
</evidence>
<evidence type="ECO:0000313" key="7">
    <source>
        <dbReference type="Proteomes" id="UP000223913"/>
    </source>
</evidence>
<keyword evidence="2" id="KW-0805">Transcription regulation</keyword>
<evidence type="ECO:0000259" key="5">
    <source>
        <dbReference type="SMART" id="SM00421"/>
    </source>
</evidence>
<dbReference type="InterPro" id="IPR014284">
    <property type="entry name" value="RNA_pol_sigma-70_dom"/>
</dbReference>
<dbReference type="GO" id="GO:0006352">
    <property type="term" value="P:DNA-templated transcription initiation"/>
    <property type="evidence" value="ECO:0007669"/>
    <property type="project" value="InterPro"/>
</dbReference>
<dbReference type="NCBIfam" id="TIGR02937">
    <property type="entry name" value="sigma70-ECF"/>
    <property type="match status" value="1"/>
</dbReference>
<dbReference type="OrthoDB" id="1342792at2"/>
<dbReference type="InterPro" id="IPR013325">
    <property type="entry name" value="RNA_pol_sigma_r2"/>
</dbReference>
<evidence type="ECO:0000256" key="2">
    <source>
        <dbReference type="ARBA" id="ARBA00023015"/>
    </source>
</evidence>
<dbReference type="PANTHER" id="PTHR43133:SF46">
    <property type="entry name" value="RNA POLYMERASE SIGMA-70 FACTOR ECF SUBFAMILY"/>
    <property type="match status" value="1"/>
</dbReference>